<keyword evidence="1" id="KW-0677">Repeat</keyword>
<sequence length="420" mass="47151">MSELIRSGADVNATGPELSAPLHLAVRTPKSEHRRSIIARLLEAGAYVNSKDSEGATPLHYAVRNKDAELVEWLLEAGGDPTAVDNFGSSPELTAALFDFRDIRLLLGKPRSIERPNTAPSYQPIRPSESDDQRAKVCKDFKGVVLHWTKNDSCERKMSSMKPTVFDMLYGDILTEEYQNHATEWLRWFHLPATNELWTEHLAKSMCNVDRNPPEDCEHGTVGEKKTEQEGGNGSFPDRWNLQGQGISDKISRKLPGTRTIDDAIENIAGICINHIEEPIPGKQTSIIDVYEHAIAAVVASEVMEGYKQFEKSVGLSYETIQSEVKNEAKLLVEINDILDEVGMIRNVLSAQKYFMQLEENASRVQRLVCRMQNKYSFTVITALFVPLSFTEQLLALPIREYGDEFPAMLVVQIAVRTDD</sequence>
<comment type="caution">
    <text evidence="5">The sequence shown here is derived from an EMBL/GenBank/DDBJ whole genome shotgun (WGS) entry which is preliminary data.</text>
</comment>
<dbReference type="EMBL" id="QUQM01000009">
    <property type="protein sequence ID" value="KAA8641692.1"/>
    <property type="molecule type" value="Genomic_DNA"/>
</dbReference>
<evidence type="ECO:0000256" key="2">
    <source>
        <dbReference type="ARBA" id="ARBA00023043"/>
    </source>
</evidence>
<evidence type="ECO:0000313" key="6">
    <source>
        <dbReference type="Proteomes" id="UP000324241"/>
    </source>
</evidence>
<evidence type="ECO:0000313" key="5">
    <source>
        <dbReference type="EMBL" id="KAA8641692.1"/>
    </source>
</evidence>
<dbReference type="InterPro" id="IPR036770">
    <property type="entry name" value="Ankyrin_rpt-contain_sf"/>
</dbReference>
<dbReference type="Pfam" id="PF13857">
    <property type="entry name" value="Ank_5"/>
    <property type="match status" value="1"/>
</dbReference>
<dbReference type="GeneID" id="54334529"/>
<feature type="region of interest" description="Disordered" evidence="4">
    <location>
        <begin position="214"/>
        <end position="238"/>
    </location>
</feature>
<feature type="compositionally biased region" description="Basic and acidic residues" evidence="4">
    <location>
        <begin position="214"/>
        <end position="229"/>
    </location>
</feature>
<evidence type="ECO:0000256" key="3">
    <source>
        <dbReference type="PROSITE-ProRule" id="PRU00023"/>
    </source>
</evidence>
<evidence type="ECO:0000256" key="4">
    <source>
        <dbReference type="SAM" id="MobiDB-lite"/>
    </source>
</evidence>
<dbReference type="SMART" id="SM00248">
    <property type="entry name" value="ANK"/>
    <property type="match status" value="2"/>
</dbReference>
<gene>
    <name evidence="5" type="ORF">ATNIH1004_011828</name>
</gene>
<organism evidence="5 6">
    <name type="scientific">Aspergillus tanneri</name>
    <dbReference type="NCBI Taxonomy" id="1220188"/>
    <lineage>
        <taxon>Eukaryota</taxon>
        <taxon>Fungi</taxon>
        <taxon>Dikarya</taxon>
        <taxon>Ascomycota</taxon>
        <taxon>Pezizomycotina</taxon>
        <taxon>Eurotiomycetes</taxon>
        <taxon>Eurotiomycetidae</taxon>
        <taxon>Eurotiales</taxon>
        <taxon>Aspergillaceae</taxon>
        <taxon>Aspergillus</taxon>
        <taxon>Aspergillus subgen. Circumdati</taxon>
    </lineage>
</organism>
<evidence type="ECO:0000256" key="1">
    <source>
        <dbReference type="ARBA" id="ARBA00022737"/>
    </source>
</evidence>
<dbReference type="Proteomes" id="UP000324241">
    <property type="component" value="Unassembled WGS sequence"/>
</dbReference>
<accession>A0A5M9M3T7</accession>
<dbReference type="OrthoDB" id="4483578at2759"/>
<feature type="repeat" description="ANK" evidence="3">
    <location>
        <begin position="54"/>
        <end position="86"/>
    </location>
</feature>
<protein>
    <submittedName>
        <fullName evidence="5">Uncharacterized protein</fullName>
    </submittedName>
</protein>
<dbReference type="AlphaFoldDB" id="A0A5M9M3T7"/>
<proteinExistence type="predicted"/>
<name>A0A5M9M3T7_9EURO</name>
<dbReference type="RefSeq" id="XP_033421054.1">
    <property type="nucleotide sequence ID" value="XM_033576390.1"/>
</dbReference>
<keyword evidence="2 3" id="KW-0040">ANK repeat</keyword>
<dbReference type="InterPro" id="IPR002110">
    <property type="entry name" value="Ankyrin_rpt"/>
</dbReference>
<dbReference type="PROSITE" id="PS50088">
    <property type="entry name" value="ANK_REPEAT"/>
    <property type="match status" value="2"/>
</dbReference>
<dbReference type="Gene3D" id="1.25.40.20">
    <property type="entry name" value="Ankyrin repeat-containing domain"/>
    <property type="match status" value="1"/>
</dbReference>
<dbReference type="SUPFAM" id="SSF48403">
    <property type="entry name" value="Ankyrin repeat"/>
    <property type="match status" value="1"/>
</dbReference>
<dbReference type="PANTHER" id="PTHR24171:SF9">
    <property type="entry name" value="ANKYRIN REPEAT DOMAIN-CONTAINING PROTEIN 39"/>
    <property type="match status" value="1"/>
</dbReference>
<feature type="repeat" description="ANK" evidence="3">
    <location>
        <begin position="17"/>
        <end position="53"/>
    </location>
</feature>
<dbReference type="VEuPathDB" id="FungiDB:EYZ11_013406"/>
<dbReference type="PROSITE" id="PS50297">
    <property type="entry name" value="ANK_REP_REGION"/>
    <property type="match status" value="2"/>
</dbReference>
<dbReference type="PANTHER" id="PTHR24171">
    <property type="entry name" value="ANKYRIN REPEAT DOMAIN-CONTAINING PROTEIN 39-RELATED"/>
    <property type="match status" value="1"/>
</dbReference>
<reference evidence="5 6" key="1">
    <citation type="submission" date="2019-08" db="EMBL/GenBank/DDBJ databases">
        <title>The genome sequence of a newly discovered highly antifungal drug resistant Aspergillus species, Aspergillus tanneri NIH 1004.</title>
        <authorList>
            <person name="Mounaud S."/>
            <person name="Singh I."/>
            <person name="Joardar V."/>
            <person name="Pakala S."/>
            <person name="Pakala S."/>
            <person name="Venepally P."/>
            <person name="Chung J.K."/>
            <person name="Losada L."/>
            <person name="Nierman W.C."/>
        </authorList>
    </citation>
    <scope>NUCLEOTIDE SEQUENCE [LARGE SCALE GENOMIC DNA]</scope>
    <source>
        <strain evidence="5 6">NIH1004</strain>
    </source>
</reference>
<feature type="region of interest" description="Disordered" evidence="4">
    <location>
        <begin position="114"/>
        <end position="133"/>
    </location>
</feature>